<keyword evidence="2" id="KW-0813">Transport</keyword>
<dbReference type="GO" id="GO:0010181">
    <property type="term" value="F:FMN binding"/>
    <property type="evidence" value="ECO:0007669"/>
    <property type="project" value="TreeGrafter"/>
</dbReference>
<dbReference type="AlphaFoldDB" id="A0A090R572"/>
<dbReference type="PANTHER" id="PTHR36964">
    <property type="entry name" value="PROTEIN-METHIONINE-SULFOXIDE REDUCTASE HEME-BINDING SUBUNIT MSRQ"/>
    <property type="match status" value="1"/>
</dbReference>
<reference evidence="11 12" key="1">
    <citation type="journal article" date="2014" name="Genome Announc.">
        <title>Draft Genome Sequences of Two Vibrionaceae Species, Vibrio ponticus C121 and Photobacterium aphoticum C119, Isolated as Coral Reef Microbiota.</title>
        <authorList>
            <person name="Al-saari N."/>
            <person name="Meirelles P.M."/>
            <person name="Mino S."/>
            <person name="Suda W."/>
            <person name="Oshima K."/>
            <person name="Hattori M."/>
            <person name="Ohkuma M."/>
            <person name="Thompson F.L."/>
            <person name="Gomez-Gil B."/>
            <person name="Sawabe T."/>
            <person name="Sawabe T."/>
        </authorList>
    </citation>
    <scope>NUCLEOTIDE SEQUENCE [LARGE SCALE GENOMIC DNA]</scope>
    <source>
        <strain evidence="11 12">JCM 19237</strain>
    </source>
</reference>
<evidence type="ECO:0000259" key="10">
    <source>
        <dbReference type="Pfam" id="PF01794"/>
    </source>
</evidence>
<protein>
    <submittedName>
        <fullName evidence="11">Membrane protein YedZ</fullName>
    </submittedName>
</protein>
<keyword evidence="7 9" id="KW-0472">Membrane</keyword>
<keyword evidence="3" id="KW-0349">Heme</keyword>
<evidence type="ECO:0000256" key="4">
    <source>
        <dbReference type="ARBA" id="ARBA00022692"/>
    </source>
</evidence>
<dbReference type="GO" id="GO:0016679">
    <property type="term" value="F:oxidoreductase activity, acting on diphenols and related substances as donors"/>
    <property type="evidence" value="ECO:0007669"/>
    <property type="project" value="TreeGrafter"/>
</dbReference>
<dbReference type="STRING" id="754436.JCM19237_5680"/>
<dbReference type="Proteomes" id="UP000029227">
    <property type="component" value="Unassembled WGS sequence"/>
</dbReference>
<sequence length="207" mass="22699">MALSPIQQSPVPQSSSQSPLAKAAPSPTKNSGAAASRRSPFRLQPRHVFWLKVVIHVVSLGFLAQMVWLTVSGGFGADPIQGLHHFTGKAALNTLLLTLVISPVAKALKQGMLMKVRRLVGLYSFFWAVLHVMGYLVLDLNLNWSLLASEIVSRPYLLLGAICWFILLALTLTSFSAIQQKMGKTWQKLHNWVYLAVLLAPSTTIGQ</sequence>
<comment type="caution">
    <text evidence="11">The sequence shown here is derived from an EMBL/GenBank/DDBJ whole genome shotgun (WGS) entry which is preliminary data.</text>
</comment>
<organism evidence="11 12">
    <name type="scientific">Photobacterium aphoticum</name>
    <dbReference type="NCBI Taxonomy" id="754436"/>
    <lineage>
        <taxon>Bacteria</taxon>
        <taxon>Pseudomonadati</taxon>
        <taxon>Pseudomonadota</taxon>
        <taxon>Gammaproteobacteria</taxon>
        <taxon>Vibrionales</taxon>
        <taxon>Vibrionaceae</taxon>
        <taxon>Photobacterium</taxon>
    </lineage>
</organism>
<keyword evidence="3" id="KW-0479">Metal-binding</keyword>
<evidence type="ECO:0000256" key="9">
    <source>
        <dbReference type="SAM" id="Phobius"/>
    </source>
</evidence>
<keyword evidence="4 9" id="KW-0812">Transmembrane</keyword>
<evidence type="ECO:0000256" key="2">
    <source>
        <dbReference type="ARBA" id="ARBA00022448"/>
    </source>
</evidence>
<comment type="subcellular location">
    <subcellularLocation>
        <location evidence="1">Membrane</location>
        <topology evidence="1">Multi-pass membrane protein</topology>
    </subcellularLocation>
</comment>
<evidence type="ECO:0000313" key="11">
    <source>
        <dbReference type="EMBL" id="GAL02787.1"/>
    </source>
</evidence>
<name>A0A090R572_9GAMM</name>
<dbReference type="GO" id="GO:0020037">
    <property type="term" value="F:heme binding"/>
    <property type="evidence" value="ECO:0007669"/>
    <property type="project" value="TreeGrafter"/>
</dbReference>
<dbReference type="Pfam" id="PF01794">
    <property type="entry name" value="Ferric_reduct"/>
    <property type="match status" value="1"/>
</dbReference>
<feature type="compositionally biased region" description="Low complexity" evidence="8">
    <location>
        <begin position="1"/>
        <end position="19"/>
    </location>
</feature>
<evidence type="ECO:0000256" key="5">
    <source>
        <dbReference type="ARBA" id="ARBA00022989"/>
    </source>
</evidence>
<dbReference type="EMBL" id="BBMN01000001">
    <property type="protein sequence ID" value="GAL02787.1"/>
    <property type="molecule type" value="Genomic_DNA"/>
</dbReference>
<dbReference type="InterPro" id="IPR022837">
    <property type="entry name" value="MsrQ-like"/>
</dbReference>
<evidence type="ECO:0000256" key="3">
    <source>
        <dbReference type="ARBA" id="ARBA00022617"/>
    </source>
</evidence>
<dbReference type="PANTHER" id="PTHR36964:SF1">
    <property type="entry name" value="PROTEIN-METHIONINE-SULFOXIDE REDUCTASE HEME-BINDING SUBUNIT MSRQ"/>
    <property type="match status" value="1"/>
</dbReference>
<dbReference type="InterPro" id="IPR013130">
    <property type="entry name" value="Fe3_Rdtase_TM_dom"/>
</dbReference>
<dbReference type="GO" id="GO:0005886">
    <property type="term" value="C:plasma membrane"/>
    <property type="evidence" value="ECO:0007669"/>
    <property type="project" value="TreeGrafter"/>
</dbReference>
<dbReference type="eggNOG" id="COG2717">
    <property type="taxonomic scope" value="Bacteria"/>
</dbReference>
<feature type="transmembrane region" description="Helical" evidence="9">
    <location>
        <begin position="90"/>
        <end position="108"/>
    </location>
</feature>
<evidence type="ECO:0000313" key="12">
    <source>
        <dbReference type="Proteomes" id="UP000029227"/>
    </source>
</evidence>
<keyword evidence="5 9" id="KW-1133">Transmembrane helix</keyword>
<feature type="transmembrane region" description="Helical" evidence="9">
    <location>
        <begin position="120"/>
        <end position="138"/>
    </location>
</feature>
<feature type="transmembrane region" description="Helical" evidence="9">
    <location>
        <begin position="158"/>
        <end position="178"/>
    </location>
</feature>
<feature type="region of interest" description="Disordered" evidence="8">
    <location>
        <begin position="1"/>
        <end position="38"/>
    </location>
</feature>
<evidence type="ECO:0000256" key="1">
    <source>
        <dbReference type="ARBA" id="ARBA00004141"/>
    </source>
</evidence>
<evidence type="ECO:0000256" key="8">
    <source>
        <dbReference type="SAM" id="MobiDB-lite"/>
    </source>
</evidence>
<proteinExistence type="predicted"/>
<accession>A0A090R572</accession>
<gene>
    <name evidence="11" type="ORF">JCM19237_5680</name>
</gene>
<feature type="transmembrane region" description="Helical" evidence="9">
    <location>
        <begin position="48"/>
        <end position="70"/>
    </location>
</feature>
<evidence type="ECO:0000256" key="6">
    <source>
        <dbReference type="ARBA" id="ARBA00023004"/>
    </source>
</evidence>
<feature type="domain" description="Ferric oxidoreductase" evidence="10">
    <location>
        <begin position="90"/>
        <end position="200"/>
    </location>
</feature>
<keyword evidence="6" id="KW-0408">Iron</keyword>
<evidence type="ECO:0000256" key="7">
    <source>
        <dbReference type="ARBA" id="ARBA00023136"/>
    </source>
</evidence>